<dbReference type="HOGENOM" id="CLU_034545_5_0_6"/>
<dbReference type="KEGG" id="hna:Hneap_0136"/>
<dbReference type="Gene3D" id="3.60.40.10">
    <property type="entry name" value="PPM-type phosphatase domain"/>
    <property type="match status" value="1"/>
</dbReference>
<keyword evidence="3" id="KW-1185">Reference proteome</keyword>
<accession>D0KWK3</accession>
<gene>
    <name evidence="2" type="ordered locus">Hneap_0136</name>
</gene>
<dbReference type="Proteomes" id="UP000009102">
    <property type="component" value="Chromosome"/>
</dbReference>
<evidence type="ECO:0000313" key="3">
    <source>
        <dbReference type="Proteomes" id="UP000009102"/>
    </source>
</evidence>
<dbReference type="SMART" id="SM00332">
    <property type="entry name" value="PP2Cc"/>
    <property type="match status" value="1"/>
</dbReference>
<proteinExistence type="predicted"/>
<dbReference type="InterPro" id="IPR036457">
    <property type="entry name" value="PPM-type-like_dom_sf"/>
</dbReference>
<sequence>MNVELTTAPAPALEFMGADRHVGGRAYQQDQVICLSTPDMKYQLVVVADGVGGHWGGEMASKTVIEVARRLFPAQLNQFPASGGFLEYFCQTANDEIRARAARENQEAFSTVVALLTTPGRAYWAHVGDSRLYGFKGAELVHQTNDHSLVQALFDQGRITADERRVHPERNRVLNVLGLNDTVQPTLGEISLTPDMAFLLCTDGFWEHVAVSEMPLILAAADLSFAASVWVRQAARRAGAGGDNVALALWRSPPRSKRGWLSFR</sequence>
<dbReference type="PROSITE" id="PS51746">
    <property type="entry name" value="PPM_2"/>
    <property type="match status" value="1"/>
</dbReference>
<dbReference type="SMART" id="SM00331">
    <property type="entry name" value="PP2C_SIG"/>
    <property type="match status" value="1"/>
</dbReference>
<evidence type="ECO:0000259" key="1">
    <source>
        <dbReference type="PROSITE" id="PS51746"/>
    </source>
</evidence>
<protein>
    <submittedName>
        <fullName evidence="2">Protein serine/threonine phosphatase</fullName>
    </submittedName>
</protein>
<evidence type="ECO:0000313" key="2">
    <source>
        <dbReference type="EMBL" id="ACX95000.1"/>
    </source>
</evidence>
<dbReference type="AlphaFoldDB" id="D0KWK3"/>
<dbReference type="CDD" id="cd00143">
    <property type="entry name" value="PP2Cc"/>
    <property type="match status" value="1"/>
</dbReference>
<dbReference type="eggNOG" id="COG0631">
    <property type="taxonomic scope" value="Bacteria"/>
</dbReference>
<organism evidence="2 3">
    <name type="scientific">Halothiobacillus neapolitanus (strain ATCC 23641 / DSM 15147 / CIP 104769 / NCIMB 8539 / c2)</name>
    <name type="common">Thiobacillus neapolitanus</name>
    <dbReference type="NCBI Taxonomy" id="555778"/>
    <lineage>
        <taxon>Bacteria</taxon>
        <taxon>Pseudomonadati</taxon>
        <taxon>Pseudomonadota</taxon>
        <taxon>Gammaproteobacteria</taxon>
        <taxon>Chromatiales</taxon>
        <taxon>Halothiobacillaceae</taxon>
        <taxon>Halothiobacillus</taxon>
    </lineage>
</organism>
<dbReference type="STRING" id="555778.Hneap_0136"/>
<dbReference type="EMBL" id="CP001801">
    <property type="protein sequence ID" value="ACX95000.1"/>
    <property type="molecule type" value="Genomic_DNA"/>
</dbReference>
<feature type="domain" description="PPM-type phosphatase" evidence="1">
    <location>
        <begin position="15"/>
        <end position="252"/>
    </location>
</feature>
<name>D0KWK3_HALNC</name>
<reference evidence="2 3" key="1">
    <citation type="submission" date="2009-10" db="EMBL/GenBank/DDBJ databases">
        <title>Complete sequence of Halothiobacillus neapolitanus c2.</title>
        <authorList>
            <consortium name="US DOE Joint Genome Institute"/>
            <person name="Lucas S."/>
            <person name="Copeland A."/>
            <person name="Lapidus A."/>
            <person name="Glavina del Rio T."/>
            <person name="Tice H."/>
            <person name="Bruce D."/>
            <person name="Goodwin L."/>
            <person name="Pitluck S."/>
            <person name="Davenport K."/>
            <person name="Brettin T."/>
            <person name="Detter J.C."/>
            <person name="Han C."/>
            <person name="Tapia R."/>
            <person name="Larimer F."/>
            <person name="Land M."/>
            <person name="Hauser L."/>
            <person name="Kyrpides N."/>
            <person name="Mikhailova N."/>
            <person name="Kerfeld C."/>
            <person name="Cannon G."/>
            <person name="Heinhort S."/>
        </authorList>
    </citation>
    <scope>NUCLEOTIDE SEQUENCE [LARGE SCALE GENOMIC DNA]</scope>
    <source>
        <strain evidence="3">ATCC 23641 / c2</strain>
    </source>
</reference>
<dbReference type="Pfam" id="PF13672">
    <property type="entry name" value="PP2C_2"/>
    <property type="match status" value="1"/>
</dbReference>
<dbReference type="InterPro" id="IPR001932">
    <property type="entry name" value="PPM-type_phosphatase-like_dom"/>
</dbReference>
<dbReference type="RefSeq" id="WP_012823036.1">
    <property type="nucleotide sequence ID" value="NC_013422.1"/>
</dbReference>
<dbReference type="SUPFAM" id="SSF81606">
    <property type="entry name" value="PP2C-like"/>
    <property type="match status" value="1"/>
</dbReference>